<keyword evidence="7" id="KW-0547">Nucleotide-binding</keyword>
<dbReference type="Pfam" id="PF01590">
    <property type="entry name" value="GAF"/>
    <property type="match status" value="1"/>
</dbReference>
<dbReference type="InterPro" id="IPR036641">
    <property type="entry name" value="HPT_dom_sf"/>
</dbReference>
<dbReference type="InterPro" id="IPR036097">
    <property type="entry name" value="HisK_dim/P_sf"/>
</dbReference>
<evidence type="ECO:0000259" key="17">
    <source>
        <dbReference type="PROSITE" id="PS50109"/>
    </source>
</evidence>
<dbReference type="Pfam" id="PF00512">
    <property type="entry name" value="HisKA"/>
    <property type="match status" value="1"/>
</dbReference>
<evidence type="ECO:0000313" key="21">
    <source>
        <dbReference type="EMBL" id="EET88763.1"/>
    </source>
</evidence>
<dbReference type="PATRIC" id="fig|536227.13.peg.1218"/>
<keyword evidence="10" id="KW-0902">Two-component regulatory system</keyword>
<protein>
    <recommendedName>
        <fullName evidence="14">Circadian input-output histidine kinase CikA</fullName>
        <ecNumber evidence="3">2.7.13.3</ecNumber>
    </recommendedName>
    <alternativeName>
        <fullName evidence="13">Sensory/regulatory protein RpfC</fullName>
    </alternativeName>
    <alternativeName>
        <fullName evidence="4">Stage 0 sporulation protein A homolog</fullName>
    </alternativeName>
</protein>
<dbReference type="PROSITE" id="PS50110">
    <property type="entry name" value="RESPONSE_REGULATORY"/>
    <property type="match status" value="2"/>
</dbReference>
<dbReference type="Pfam" id="PF13426">
    <property type="entry name" value="PAS_9"/>
    <property type="match status" value="1"/>
</dbReference>
<feature type="domain" description="HPt" evidence="20">
    <location>
        <begin position="861"/>
        <end position="945"/>
    </location>
</feature>
<comment type="function">
    <text evidence="11">May play the central regulatory role in sporulation. It may be an element of the effector pathway responsible for the activation of sporulation genes in response to nutritional stress. Spo0A may act in concert with spo0H (a sigma factor) to control the expression of some genes that are critical to the sporulation process.</text>
</comment>
<dbReference type="InterPro" id="IPR001789">
    <property type="entry name" value="Sig_transdc_resp-reg_receiver"/>
</dbReference>
<feature type="domain" description="Histidine kinase" evidence="17">
    <location>
        <begin position="329"/>
        <end position="550"/>
    </location>
</feature>
<dbReference type="Proteomes" id="UP000004198">
    <property type="component" value="Unassembled WGS sequence"/>
</dbReference>
<evidence type="ECO:0000256" key="5">
    <source>
        <dbReference type="ARBA" id="ARBA00022553"/>
    </source>
</evidence>
<dbReference type="PANTHER" id="PTHR45339">
    <property type="entry name" value="HYBRID SIGNAL TRANSDUCTION HISTIDINE KINASE J"/>
    <property type="match status" value="1"/>
</dbReference>
<dbReference type="CDD" id="cd17546">
    <property type="entry name" value="REC_hyHK_CKI1_RcsC-like"/>
    <property type="match status" value="1"/>
</dbReference>
<dbReference type="SMART" id="SM00448">
    <property type="entry name" value="REC"/>
    <property type="match status" value="2"/>
</dbReference>
<comment type="subunit">
    <text evidence="12">At low DSF concentrations, interacts with RpfF.</text>
</comment>
<dbReference type="KEGG" id="cck:Ccar_05765"/>
<keyword evidence="5 16" id="KW-0597">Phosphoprotein</keyword>
<dbReference type="InterPro" id="IPR035965">
    <property type="entry name" value="PAS-like_dom_sf"/>
</dbReference>
<keyword evidence="22" id="KW-1185">Reference proteome</keyword>
<dbReference type="GO" id="GO:0000155">
    <property type="term" value="F:phosphorelay sensor kinase activity"/>
    <property type="evidence" value="ECO:0007669"/>
    <property type="project" value="InterPro"/>
</dbReference>
<dbReference type="FunFam" id="1.10.287.130:FF:000002">
    <property type="entry name" value="Two-component osmosensing histidine kinase"/>
    <property type="match status" value="1"/>
</dbReference>
<keyword evidence="9" id="KW-0067">ATP-binding</keyword>
<comment type="similarity">
    <text evidence="2">In the N-terminal section; belongs to the phytochrome family.</text>
</comment>
<evidence type="ECO:0000256" key="10">
    <source>
        <dbReference type="ARBA" id="ARBA00023012"/>
    </source>
</evidence>
<dbReference type="SUPFAM" id="SSF55781">
    <property type="entry name" value="GAF domain-like"/>
    <property type="match status" value="1"/>
</dbReference>
<evidence type="ECO:0000256" key="16">
    <source>
        <dbReference type="PROSITE-ProRule" id="PRU00169"/>
    </source>
</evidence>
<feature type="domain" description="Response regulatory" evidence="18">
    <location>
        <begin position="568"/>
        <end position="689"/>
    </location>
</feature>
<evidence type="ECO:0000256" key="9">
    <source>
        <dbReference type="ARBA" id="ARBA00022840"/>
    </source>
</evidence>
<dbReference type="AlphaFoldDB" id="C6PPN3"/>
<dbReference type="Gene3D" id="3.30.450.40">
    <property type="match status" value="1"/>
</dbReference>
<dbReference type="EMBL" id="ACVI01000008">
    <property type="protein sequence ID" value="EET88763.1"/>
    <property type="molecule type" value="Genomic_DNA"/>
</dbReference>
<evidence type="ECO:0000256" key="2">
    <source>
        <dbReference type="ARBA" id="ARBA00006402"/>
    </source>
</evidence>
<evidence type="ECO:0000256" key="11">
    <source>
        <dbReference type="ARBA" id="ARBA00024867"/>
    </source>
</evidence>
<dbReference type="Pfam" id="PF00072">
    <property type="entry name" value="Response_reg"/>
    <property type="match status" value="2"/>
</dbReference>
<dbReference type="STRING" id="536227.Ccar_05765"/>
<dbReference type="eggNOG" id="COG2205">
    <property type="taxonomic scope" value="Bacteria"/>
</dbReference>
<dbReference type="PRINTS" id="PR00344">
    <property type="entry name" value="BCTRLSENSOR"/>
</dbReference>
<dbReference type="SUPFAM" id="SSF47384">
    <property type="entry name" value="Homodimeric domain of signal transducing histidine kinase"/>
    <property type="match status" value="1"/>
</dbReference>
<dbReference type="SUPFAM" id="SSF47226">
    <property type="entry name" value="Histidine-containing phosphotransfer domain, HPT domain"/>
    <property type="match status" value="1"/>
</dbReference>
<dbReference type="Pfam" id="PF02518">
    <property type="entry name" value="HATPase_c"/>
    <property type="match status" value="1"/>
</dbReference>
<feature type="modified residue" description="4-aspartylphosphate" evidence="16">
    <location>
        <position position="622"/>
    </location>
</feature>
<evidence type="ECO:0000256" key="3">
    <source>
        <dbReference type="ARBA" id="ARBA00012438"/>
    </source>
</evidence>
<dbReference type="CDD" id="cd00082">
    <property type="entry name" value="HisKA"/>
    <property type="match status" value="1"/>
</dbReference>
<keyword evidence="6 21" id="KW-0808">Transferase</keyword>
<gene>
    <name evidence="21" type="ORF">CcarbDRAFT_0750</name>
</gene>
<dbReference type="FunFam" id="3.30.565.10:FF:000010">
    <property type="entry name" value="Sensor histidine kinase RcsC"/>
    <property type="match status" value="1"/>
</dbReference>
<dbReference type="InterPro" id="IPR004358">
    <property type="entry name" value="Sig_transdc_His_kin-like_C"/>
</dbReference>
<dbReference type="eggNOG" id="COG0642">
    <property type="taxonomic scope" value="Bacteria"/>
</dbReference>
<proteinExistence type="inferred from homology"/>
<dbReference type="SMART" id="SM00387">
    <property type="entry name" value="HATPase_c"/>
    <property type="match status" value="1"/>
</dbReference>
<accession>C6PPN3</accession>
<evidence type="ECO:0000256" key="1">
    <source>
        <dbReference type="ARBA" id="ARBA00000085"/>
    </source>
</evidence>
<dbReference type="NCBIfam" id="TIGR00229">
    <property type="entry name" value="sensory_box"/>
    <property type="match status" value="1"/>
</dbReference>
<evidence type="ECO:0000256" key="6">
    <source>
        <dbReference type="ARBA" id="ARBA00022679"/>
    </source>
</evidence>
<feature type="modified residue" description="Phosphohistidine" evidence="15">
    <location>
        <position position="900"/>
    </location>
</feature>
<dbReference type="InterPro" id="IPR029016">
    <property type="entry name" value="GAF-like_dom_sf"/>
</dbReference>
<dbReference type="InterPro" id="IPR003661">
    <property type="entry name" value="HisK_dim/P_dom"/>
</dbReference>
<keyword evidence="8 21" id="KW-0418">Kinase</keyword>
<dbReference type="SMART" id="SM00388">
    <property type="entry name" value="HisKA"/>
    <property type="match status" value="1"/>
</dbReference>
<dbReference type="InterPro" id="IPR003018">
    <property type="entry name" value="GAF"/>
</dbReference>
<reference evidence="21 22" key="1">
    <citation type="submission" date="2009-06" db="EMBL/GenBank/DDBJ databases">
        <title>The draft genome of Clostridium carboxidivorans P7.</title>
        <authorList>
            <consortium name="US DOE Joint Genome Institute (JGI-PGF)"/>
            <person name="Lucas S."/>
            <person name="Copeland A."/>
            <person name="Lapidus A."/>
            <person name="Glavina del Rio T."/>
            <person name="Tice H."/>
            <person name="Bruce D."/>
            <person name="Goodwin L."/>
            <person name="Pitluck S."/>
            <person name="Larimer F."/>
            <person name="Land M.L."/>
            <person name="Hauser L."/>
            <person name="Hemme C.L."/>
        </authorList>
    </citation>
    <scope>NUCLEOTIDE SEQUENCE [LARGE SCALE GENOMIC DNA]</scope>
    <source>
        <strain evidence="21 22">P7</strain>
    </source>
</reference>
<dbReference type="InterPro" id="IPR003594">
    <property type="entry name" value="HATPase_dom"/>
</dbReference>
<dbReference type="InterPro" id="IPR036890">
    <property type="entry name" value="HATPase_C_sf"/>
</dbReference>
<evidence type="ECO:0000259" key="18">
    <source>
        <dbReference type="PROSITE" id="PS50110"/>
    </source>
</evidence>
<sequence>MNGEDNCINIECLKLVNSNFQKFLDIHSTNYHIELKKSLEEIGLFFDLDRIYIYYFSKDPTFMQIECQWNRKEVRPKREFNEEEVVYALPWLIRKIKNSNDVVINSINEIPDEAVSEIEAFSKEGVKSFLIIPLKSENKLIGFIGYESLLKSIVWKEGQIRILGDISKAFSHTKARIEKEKVYEKDINGQSILLNNSESQIWALSNVTSYATANEAHAKFFGKTKSDLEYQDLYDIFDIDTANKLSKSNWELFQKGEPAEKELEIKNFKGENRLLKIKSRPQRDDKGNIQYLICTANDITEQRLAEKELYKAKEQAEAANTAKSRFLANMSHEIRTPMNGIFGFLELLQATNLSLEQKEFIREAKSASEILLHIINDILDFSKIEAKKLTMEKIKFNLRNSIEDAVSLLAPKAAEKNLELYTMINPNVPEEVIGDPSRLRQVLNNLISNAVKFTSKGEISVKVDCLKEENKIAFLNFEVKDTGIGIRKEHINTIFKSFSQADASTTRKYGGTGLGLAISSELVKMMGGKIQVESIVGEGSTFKFDVKLKIVKGASVQKFDFEKLRGMNVLVVDDNDNNRKIVVSYLQETGLMVFEAKNAAAAITTIISKANTKNKINTAIIDYQMTDMSAYELATTLKTMPFAKDVKLILLASVNQKGETKSSKEYGFSCYLGKPVKRDDLLNCIAMVLGLKKEDEEKCEVVTKHIVREVKNELKPKILLVEDNVMNRKIVINILKLHDMTCDVAVNGSEALKAVSEKDYDVVFMDCQMPVMDGYECTAKIRILEGDKKHTTIIAMTANAMEGDSEKCIEAGMDAYISKPINFDTMFKMIEANTKKRELVPDYNKIIDDNIDCFVETTGLEKADAREILEEYTRCLPDLLADINRAIDDKDFDKLAGVTHELKGSSGTLRIMSIHELAIKLEAAAFKHEEDECGRLFAEIKALFY</sequence>
<dbReference type="PROSITE" id="PS50894">
    <property type="entry name" value="HPT"/>
    <property type="match status" value="1"/>
</dbReference>
<dbReference type="OrthoDB" id="9790669at2"/>
<dbReference type="PROSITE" id="PS50113">
    <property type="entry name" value="PAC"/>
    <property type="match status" value="1"/>
</dbReference>
<feature type="modified residue" description="4-aspartylphosphate" evidence="16">
    <location>
        <position position="766"/>
    </location>
</feature>
<dbReference type="InterPro" id="IPR011006">
    <property type="entry name" value="CheY-like_superfamily"/>
</dbReference>
<dbReference type="GO" id="GO:0005886">
    <property type="term" value="C:plasma membrane"/>
    <property type="evidence" value="ECO:0007669"/>
    <property type="project" value="UniProtKB-SubCell"/>
</dbReference>
<comment type="catalytic activity">
    <reaction evidence="1">
        <text>ATP + protein L-histidine = ADP + protein N-phospho-L-histidine.</text>
        <dbReference type="EC" id="2.7.13.3"/>
    </reaction>
</comment>
<dbReference type="SUPFAM" id="SSF52172">
    <property type="entry name" value="CheY-like"/>
    <property type="match status" value="2"/>
</dbReference>
<dbReference type="RefSeq" id="WP_007059635.1">
    <property type="nucleotide sequence ID" value="NZ_ACVI01000008.1"/>
</dbReference>
<dbReference type="EC" id="2.7.13.3" evidence="3"/>
<dbReference type="InterPro" id="IPR005467">
    <property type="entry name" value="His_kinase_dom"/>
</dbReference>
<dbReference type="SUPFAM" id="SSF55785">
    <property type="entry name" value="PYP-like sensor domain (PAS domain)"/>
    <property type="match status" value="1"/>
</dbReference>
<evidence type="ECO:0000256" key="4">
    <source>
        <dbReference type="ARBA" id="ARBA00018672"/>
    </source>
</evidence>
<dbReference type="CDD" id="cd16922">
    <property type="entry name" value="HATPase_EvgS-ArcB-TorS-like"/>
    <property type="match status" value="1"/>
</dbReference>
<evidence type="ECO:0000259" key="19">
    <source>
        <dbReference type="PROSITE" id="PS50113"/>
    </source>
</evidence>
<dbReference type="GO" id="GO:0005524">
    <property type="term" value="F:ATP binding"/>
    <property type="evidence" value="ECO:0007669"/>
    <property type="project" value="UniProtKB-KW"/>
</dbReference>
<dbReference type="InterPro" id="IPR008207">
    <property type="entry name" value="Sig_transdc_His_kin_Hpt_dom"/>
</dbReference>
<dbReference type="InterPro" id="IPR000014">
    <property type="entry name" value="PAS"/>
</dbReference>
<evidence type="ECO:0000313" key="22">
    <source>
        <dbReference type="Proteomes" id="UP000004198"/>
    </source>
</evidence>
<dbReference type="InterPro" id="IPR000700">
    <property type="entry name" value="PAS-assoc_C"/>
</dbReference>
<organism evidence="21 22">
    <name type="scientific">Clostridium carboxidivorans P7</name>
    <dbReference type="NCBI Taxonomy" id="536227"/>
    <lineage>
        <taxon>Bacteria</taxon>
        <taxon>Bacillati</taxon>
        <taxon>Bacillota</taxon>
        <taxon>Clostridia</taxon>
        <taxon>Eubacteriales</taxon>
        <taxon>Clostridiaceae</taxon>
        <taxon>Clostridium</taxon>
    </lineage>
</organism>
<evidence type="ECO:0000256" key="15">
    <source>
        <dbReference type="PROSITE-ProRule" id="PRU00110"/>
    </source>
</evidence>
<dbReference type="Gene3D" id="3.30.565.10">
    <property type="entry name" value="Histidine kinase-like ATPase, C-terminal domain"/>
    <property type="match status" value="1"/>
</dbReference>
<dbReference type="Gene3D" id="3.30.450.20">
    <property type="entry name" value="PAS domain"/>
    <property type="match status" value="1"/>
</dbReference>
<evidence type="ECO:0000256" key="13">
    <source>
        <dbReference type="ARBA" id="ARBA00068150"/>
    </source>
</evidence>
<dbReference type="PROSITE" id="PS50109">
    <property type="entry name" value="HIS_KIN"/>
    <property type="match status" value="1"/>
</dbReference>
<feature type="domain" description="Response regulatory" evidence="18">
    <location>
        <begin position="717"/>
        <end position="834"/>
    </location>
</feature>
<dbReference type="Pfam" id="PF01627">
    <property type="entry name" value="Hpt"/>
    <property type="match status" value="1"/>
</dbReference>
<name>C6PPN3_9CLOT</name>
<evidence type="ECO:0000256" key="7">
    <source>
        <dbReference type="ARBA" id="ARBA00022741"/>
    </source>
</evidence>
<dbReference type="Gene3D" id="1.10.287.130">
    <property type="match status" value="1"/>
</dbReference>
<evidence type="ECO:0000259" key="20">
    <source>
        <dbReference type="PROSITE" id="PS50894"/>
    </source>
</evidence>
<evidence type="ECO:0000256" key="12">
    <source>
        <dbReference type="ARBA" id="ARBA00064003"/>
    </source>
</evidence>
<feature type="domain" description="PAC" evidence="19">
    <location>
        <begin position="259"/>
        <end position="311"/>
    </location>
</feature>
<comment type="caution">
    <text evidence="21">The sequence shown here is derived from an EMBL/GenBank/DDBJ whole genome shotgun (WGS) entry which is preliminary data.</text>
</comment>
<dbReference type="PANTHER" id="PTHR45339:SF5">
    <property type="entry name" value="HISTIDINE KINASE"/>
    <property type="match status" value="1"/>
</dbReference>
<dbReference type="SUPFAM" id="SSF55874">
    <property type="entry name" value="ATPase domain of HSP90 chaperone/DNA topoisomerase II/histidine kinase"/>
    <property type="match status" value="1"/>
</dbReference>
<evidence type="ECO:0000256" key="8">
    <source>
        <dbReference type="ARBA" id="ARBA00022777"/>
    </source>
</evidence>
<dbReference type="Gene3D" id="3.40.50.2300">
    <property type="match status" value="2"/>
</dbReference>
<dbReference type="Gene3D" id="1.20.120.160">
    <property type="entry name" value="HPT domain"/>
    <property type="match status" value="1"/>
</dbReference>
<evidence type="ECO:0000256" key="14">
    <source>
        <dbReference type="ARBA" id="ARBA00074306"/>
    </source>
</evidence>